<evidence type="ECO:0000313" key="3">
    <source>
        <dbReference type="Proteomes" id="UP000241107"/>
    </source>
</evidence>
<feature type="region of interest" description="Disordered" evidence="1">
    <location>
        <begin position="1"/>
        <end position="116"/>
    </location>
</feature>
<evidence type="ECO:0008006" key="4">
    <source>
        <dbReference type="Google" id="ProtNLM"/>
    </source>
</evidence>
<keyword evidence="3" id="KW-1185">Reference proteome</keyword>
<dbReference type="GeneID" id="36563841"/>
<dbReference type="EMBL" id="PYFQ01000001">
    <property type="protein sequence ID" value="PSK40793.1"/>
    <property type="molecule type" value="Genomic_DNA"/>
</dbReference>
<dbReference type="Proteomes" id="UP000241107">
    <property type="component" value="Unassembled WGS sequence"/>
</dbReference>
<dbReference type="STRING" id="418784.A0A2P7YXT7"/>
<gene>
    <name evidence="2" type="ORF">C7M61_000448</name>
</gene>
<accession>A0A2P7YXT7</accession>
<sequence>MSLGASTPVLSYKKRTQRQDGKNAAQDPNLGSRLPRISTQSISSSAPESPSAPSTPTLGGSRKVSSRRKALQDFYKLHQEKAEGSNEAPATPSEPKEEEEKTTEEATLTEDLDDPSNIEEFIKTASASQLLKVRNKASGKLNFHDSEKKSIIYDNYYELIKLNQVLSDLSGKERKRPVLDEEQKDVVTDEHLQKAMDELTTFLNDKASRFNQDFTLVVNSFSTESRRSDSLASIQAIKETD</sequence>
<name>A0A2P7YXT7_9ASCO</name>
<dbReference type="VEuPathDB" id="FungiDB:C7M61_000448"/>
<protein>
    <recommendedName>
        <fullName evidence="4">Vacuolar protein sorting-associated protein 51 homolog</fullName>
    </recommendedName>
</protein>
<evidence type="ECO:0000256" key="1">
    <source>
        <dbReference type="SAM" id="MobiDB-lite"/>
    </source>
</evidence>
<feature type="compositionally biased region" description="Basic and acidic residues" evidence="1">
    <location>
        <begin position="75"/>
        <end position="84"/>
    </location>
</feature>
<dbReference type="OrthoDB" id="203678at2759"/>
<feature type="compositionally biased region" description="Acidic residues" evidence="1">
    <location>
        <begin position="100"/>
        <end position="116"/>
    </location>
</feature>
<reference evidence="2 3" key="1">
    <citation type="submission" date="2018-03" db="EMBL/GenBank/DDBJ databases">
        <title>Candida pseudohaemulonii genome assembly and annotation.</title>
        <authorList>
            <person name="Munoz J.F."/>
            <person name="Gade L.G."/>
            <person name="Chow N.A."/>
            <person name="Litvintseva A.P."/>
            <person name="Loparev V.N."/>
            <person name="Cuomo C.A."/>
        </authorList>
    </citation>
    <scope>NUCLEOTIDE SEQUENCE [LARGE SCALE GENOMIC DNA]</scope>
    <source>
        <strain evidence="2 3">B12108</strain>
    </source>
</reference>
<dbReference type="Pfam" id="PF08700">
    <property type="entry name" value="VPS51_Exo84_N"/>
    <property type="match status" value="1"/>
</dbReference>
<comment type="caution">
    <text evidence="2">The sequence shown here is derived from an EMBL/GenBank/DDBJ whole genome shotgun (WGS) entry which is preliminary data.</text>
</comment>
<organism evidence="2 3">
    <name type="scientific">Candidozyma pseudohaemuli</name>
    <dbReference type="NCBI Taxonomy" id="418784"/>
    <lineage>
        <taxon>Eukaryota</taxon>
        <taxon>Fungi</taxon>
        <taxon>Dikarya</taxon>
        <taxon>Ascomycota</taxon>
        <taxon>Saccharomycotina</taxon>
        <taxon>Pichiomycetes</taxon>
        <taxon>Metschnikowiaceae</taxon>
        <taxon>Candidozyma</taxon>
    </lineage>
</organism>
<evidence type="ECO:0000313" key="2">
    <source>
        <dbReference type="EMBL" id="PSK40793.1"/>
    </source>
</evidence>
<feature type="compositionally biased region" description="Low complexity" evidence="1">
    <location>
        <begin position="37"/>
        <end position="56"/>
    </location>
</feature>
<dbReference type="AlphaFoldDB" id="A0A2P7YXT7"/>
<dbReference type="RefSeq" id="XP_024715492.1">
    <property type="nucleotide sequence ID" value="XM_024855893.1"/>
</dbReference>
<proteinExistence type="predicted"/>